<evidence type="ECO:0000256" key="1">
    <source>
        <dbReference type="SAM" id="MobiDB-lite"/>
    </source>
</evidence>
<feature type="compositionally biased region" description="Low complexity" evidence="1">
    <location>
        <begin position="152"/>
        <end position="163"/>
    </location>
</feature>
<dbReference type="Pfam" id="PF17035">
    <property type="entry name" value="BET"/>
    <property type="match status" value="1"/>
</dbReference>
<dbReference type="InterPro" id="IPR027353">
    <property type="entry name" value="NET_dom"/>
</dbReference>
<proteinExistence type="predicted"/>
<dbReference type="Gene3D" id="1.20.1270.220">
    <property type="match status" value="1"/>
</dbReference>
<protein>
    <recommendedName>
        <fullName evidence="2">NET domain-containing protein</fullName>
    </recommendedName>
</protein>
<name>A0A1V0SDP1_9VIRU</name>
<organism evidence="3">
    <name type="scientific">Indivirus ILV1</name>
    <dbReference type="NCBI Taxonomy" id="1977633"/>
    <lineage>
        <taxon>Viruses</taxon>
        <taxon>Varidnaviria</taxon>
        <taxon>Bamfordvirae</taxon>
        <taxon>Nucleocytoviricota</taxon>
        <taxon>Megaviricetes</taxon>
        <taxon>Imitervirales</taxon>
        <taxon>Mimiviridae</taxon>
        <taxon>Klosneuvirinae</taxon>
        <taxon>Indivirus</taxon>
    </lineage>
</organism>
<dbReference type="InterPro" id="IPR038336">
    <property type="entry name" value="NET_sf"/>
</dbReference>
<feature type="compositionally biased region" description="Basic residues" evidence="1">
    <location>
        <begin position="171"/>
        <end position="187"/>
    </location>
</feature>
<gene>
    <name evidence="3" type="ORF">Indivirus_3_74</name>
</gene>
<sequence>MEYPYEKKKRLAKKISTLKRKEDMVKILEIIYADNKNITENQNGLFMFFDKLNDSTYHKIDSYLKSTTKKKTDETEKNKFVTYSKNEFSDTVLKTTSDTPKVKYSNKEKNIIKRQRYSEQLQSENNSDKNVRYAKFDLTLLSDSENKKEEITTPSTTEITISSDPQTAKSSKSKKTTGRPKRNVVVA</sequence>
<evidence type="ECO:0000313" key="3">
    <source>
        <dbReference type="EMBL" id="ARF09825.1"/>
    </source>
</evidence>
<feature type="domain" description="NET" evidence="2">
    <location>
        <begin position="4"/>
        <end position="65"/>
    </location>
</feature>
<evidence type="ECO:0000259" key="2">
    <source>
        <dbReference type="Pfam" id="PF17035"/>
    </source>
</evidence>
<accession>A0A1V0SDP1</accession>
<feature type="region of interest" description="Disordered" evidence="1">
    <location>
        <begin position="145"/>
        <end position="187"/>
    </location>
</feature>
<dbReference type="EMBL" id="KY684087">
    <property type="protein sequence ID" value="ARF09825.1"/>
    <property type="molecule type" value="Genomic_DNA"/>
</dbReference>
<reference evidence="3" key="1">
    <citation type="journal article" date="2017" name="Science">
        <title>Giant viruses with an expanded complement of translation system components.</title>
        <authorList>
            <person name="Schulz F."/>
            <person name="Yutin N."/>
            <person name="Ivanova N.N."/>
            <person name="Ortega D.R."/>
            <person name="Lee T.K."/>
            <person name="Vierheilig J."/>
            <person name="Daims H."/>
            <person name="Horn M."/>
            <person name="Wagner M."/>
            <person name="Jensen G.J."/>
            <person name="Kyrpides N.C."/>
            <person name="Koonin E.V."/>
            <person name="Woyke T."/>
        </authorList>
    </citation>
    <scope>NUCLEOTIDE SEQUENCE</scope>
    <source>
        <strain evidence="3">ILV1</strain>
    </source>
</reference>